<dbReference type="GO" id="GO:0003676">
    <property type="term" value="F:nucleic acid binding"/>
    <property type="evidence" value="ECO:0007669"/>
    <property type="project" value="InterPro"/>
</dbReference>
<dbReference type="Proteomes" id="UP001195483">
    <property type="component" value="Unassembled WGS sequence"/>
</dbReference>
<dbReference type="PANTHER" id="PTHR39639:SF1">
    <property type="entry name" value="DUF262 DOMAIN-CONTAINING PROTEIN"/>
    <property type="match status" value="1"/>
</dbReference>
<feature type="domain" description="HNH nuclease" evidence="1">
    <location>
        <begin position="613"/>
        <end position="666"/>
    </location>
</feature>
<protein>
    <recommendedName>
        <fullName evidence="1">HNH nuclease domain-containing protein</fullName>
    </recommendedName>
</protein>
<dbReference type="Pfam" id="PF01844">
    <property type="entry name" value="HNH"/>
    <property type="match status" value="1"/>
</dbReference>
<proteinExistence type="predicted"/>
<dbReference type="InterPro" id="IPR002052">
    <property type="entry name" value="DNA_methylase_N6_adenine_CS"/>
</dbReference>
<sequence length="671" mass="79003">MAKSSNTNLRKAEGAKKDEFYTQLSDIEKELRHYKEHFKGKTVFCNCDDPRISNFFHYFSYNFENLGLKRLITTCYKNQERDLFSENKSEKAIWLEYTGDKNGDRVPNPEKIGINYLEGDGDFRSQESIDLLKQADIVVTNPPFSLFREYVAQLIEYDKKFIIIGNLNAITYKEIFSLIKSDKLWLGASLDGRNIWFRIPDEYEKYHKIEDGVKYAFVASTVWFTNLDYKKRHDDLILYKSYKDNEDDYPKYDHYNAINVNKTKDIPLDYNGLIGVPITFLNKYNPDQFEIVDGLNRYSILEGPTDETRGKYLAQVNEIKISEVANGYFNDNEEGVVGFGGKLNIRPKYQREFVYKDKQRDSVIETVQKNFPLNVMYWVKNEDDTYEVLDGQQRTISICEYVSGSFSLNSMYFHNLTDVEQKQILDYKLMVYFCEGNDKEKLDWFKTINIAGEKLTNQELRNAIYTGTWLTEAKKYFSKTGCPAYNIGSDFMTGSAIRQDYLETVISWISKDNIEQYMAENQHKPNASELWLYFTSLLNWIKVVFPKYRKEMKGINYGFLYNNYKDQNFDAKKLEEEITTLMQDEDVTKKSGIYEYVLTRNEKYLSIRAFTDKQKREAFERQKGICVKCDVEFEINEMEADHITPWHEGGKTIEENCQMLCKDDNRRKSGK</sequence>
<dbReference type="Pfam" id="PF13651">
    <property type="entry name" value="EcoRI_methylase"/>
    <property type="match status" value="1"/>
</dbReference>
<evidence type="ECO:0000313" key="2">
    <source>
        <dbReference type="EMBL" id="KAK3604846.1"/>
    </source>
</evidence>
<name>A0AAE0W7Z7_9BIVA</name>
<dbReference type="InterPro" id="IPR002711">
    <property type="entry name" value="HNH"/>
</dbReference>
<evidence type="ECO:0000313" key="3">
    <source>
        <dbReference type="Proteomes" id="UP001195483"/>
    </source>
</evidence>
<dbReference type="InterPro" id="IPR003615">
    <property type="entry name" value="HNH_nuc"/>
</dbReference>
<dbReference type="Gene3D" id="1.10.30.50">
    <property type="match status" value="1"/>
</dbReference>
<organism evidence="2 3">
    <name type="scientific">Potamilus streckersoni</name>
    <dbReference type="NCBI Taxonomy" id="2493646"/>
    <lineage>
        <taxon>Eukaryota</taxon>
        <taxon>Metazoa</taxon>
        <taxon>Spiralia</taxon>
        <taxon>Lophotrochozoa</taxon>
        <taxon>Mollusca</taxon>
        <taxon>Bivalvia</taxon>
        <taxon>Autobranchia</taxon>
        <taxon>Heteroconchia</taxon>
        <taxon>Palaeoheterodonta</taxon>
        <taxon>Unionida</taxon>
        <taxon>Unionoidea</taxon>
        <taxon>Unionidae</taxon>
        <taxon>Ambleminae</taxon>
        <taxon>Lampsilini</taxon>
        <taxon>Potamilus</taxon>
    </lineage>
</organism>
<dbReference type="InterPro" id="IPR004919">
    <property type="entry name" value="GmrSD_N"/>
</dbReference>
<reference evidence="2" key="2">
    <citation type="journal article" date="2021" name="Genome Biol. Evol.">
        <title>Developing a high-quality reference genome for a parasitic bivalve with doubly uniparental inheritance (Bivalvia: Unionida).</title>
        <authorList>
            <person name="Smith C.H."/>
        </authorList>
    </citation>
    <scope>NUCLEOTIDE SEQUENCE</scope>
    <source>
        <strain evidence="2">CHS0354</strain>
        <tissue evidence="2">Mantle</tissue>
    </source>
</reference>
<dbReference type="GO" id="GO:0008270">
    <property type="term" value="F:zinc ion binding"/>
    <property type="evidence" value="ECO:0007669"/>
    <property type="project" value="InterPro"/>
</dbReference>
<accession>A0AAE0W7Z7</accession>
<dbReference type="EMBL" id="JAEAOA010000085">
    <property type="protein sequence ID" value="KAK3604846.1"/>
    <property type="molecule type" value="Genomic_DNA"/>
</dbReference>
<dbReference type="GO" id="GO:0008168">
    <property type="term" value="F:methyltransferase activity"/>
    <property type="evidence" value="ECO:0007669"/>
    <property type="project" value="InterPro"/>
</dbReference>
<dbReference type="GO" id="GO:0004519">
    <property type="term" value="F:endonuclease activity"/>
    <property type="evidence" value="ECO:0007669"/>
    <property type="project" value="InterPro"/>
</dbReference>
<dbReference type="CDD" id="cd00085">
    <property type="entry name" value="HNHc"/>
    <property type="match status" value="1"/>
</dbReference>
<evidence type="ECO:0000259" key="1">
    <source>
        <dbReference type="SMART" id="SM00507"/>
    </source>
</evidence>
<dbReference type="AlphaFoldDB" id="A0AAE0W7Z7"/>
<dbReference type="SMART" id="SM00507">
    <property type="entry name" value="HNHc"/>
    <property type="match status" value="1"/>
</dbReference>
<comment type="caution">
    <text evidence="2">The sequence shown here is derived from an EMBL/GenBank/DDBJ whole genome shotgun (WGS) entry which is preliminary data.</text>
</comment>
<gene>
    <name evidence="2" type="ORF">CHS0354_000508</name>
</gene>
<dbReference type="PROSITE" id="PS00092">
    <property type="entry name" value="N6_MTASE"/>
    <property type="match status" value="1"/>
</dbReference>
<keyword evidence="3" id="KW-1185">Reference proteome</keyword>
<dbReference type="Pfam" id="PF03235">
    <property type="entry name" value="GmrSD_N"/>
    <property type="match status" value="1"/>
</dbReference>
<reference evidence="2" key="1">
    <citation type="journal article" date="2021" name="Genome Biol. Evol.">
        <title>A High-Quality Reference Genome for a Parasitic Bivalve with Doubly Uniparental Inheritance (Bivalvia: Unionida).</title>
        <authorList>
            <person name="Smith C.H."/>
        </authorList>
    </citation>
    <scope>NUCLEOTIDE SEQUENCE</scope>
    <source>
        <strain evidence="2">CHS0354</strain>
    </source>
</reference>
<dbReference type="InterPro" id="IPR025247">
    <property type="entry name" value="EcoRI-like_methylase"/>
</dbReference>
<reference evidence="2" key="3">
    <citation type="submission" date="2023-05" db="EMBL/GenBank/DDBJ databases">
        <authorList>
            <person name="Smith C.H."/>
        </authorList>
    </citation>
    <scope>NUCLEOTIDE SEQUENCE</scope>
    <source>
        <strain evidence="2">CHS0354</strain>
        <tissue evidence="2">Mantle</tissue>
    </source>
</reference>
<dbReference type="GO" id="GO:0032259">
    <property type="term" value="P:methylation"/>
    <property type="evidence" value="ECO:0007669"/>
    <property type="project" value="InterPro"/>
</dbReference>
<dbReference type="PANTHER" id="PTHR39639">
    <property type="entry name" value="CHROMOSOME 16, WHOLE GENOME SHOTGUN SEQUENCE"/>
    <property type="match status" value="1"/>
</dbReference>